<evidence type="ECO:0000313" key="2">
    <source>
        <dbReference type="EMBL" id="KXH60852.1"/>
    </source>
</evidence>
<feature type="compositionally biased region" description="Basic and acidic residues" evidence="1">
    <location>
        <begin position="1"/>
        <end position="12"/>
    </location>
</feature>
<evidence type="ECO:0000256" key="1">
    <source>
        <dbReference type="SAM" id="MobiDB-lite"/>
    </source>
</evidence>
<proteinExistence type="predicted"/>
<keyword evidence="3" id="KW-1185">Reference proteome</keyword>
<reference evidence="2 3" key="1">
    <citation type="submission" date="2014-02" db="EMBL/GenBank/DDBJ databases">
        <title>The genome sequence of Colletotrichum nymphaeae SA-01.</title>
        <authorList>
            <person name="Baroncelli R."/>
            <person name="Thon M.R."/>
        </authorList>
    </citation>
    <scope>NUCLEOTIDE SEQUENCE [LARGE SCALE GENOMIC DNA]</scope>
    <source>
        <strain evidence="2 3">SA-01</strain>
    </source>
</reference>
<organism evidence="2 3">
    <name type="scientific">Colletotrichum nymphaeae SA-01</name>
    <dbReference type="NCBI Taxonomy" id="1460502"/>
    <lineage>
        <taxon>Eukaryota</taxon>
        <taxon>Fungi</taxon>
        <taxon>Dikarya</taxon>
        <taxon>Ascomycota</taxon>
        <taxon>Pezizomycotina</taxon>
        <taxon>Sordariomycetes</taxon>
        <taxon>Hypocreomycetidae</taxon>
        <taxon>Glomerellales</taxon>
        <taxon>Glomerellaceae</taxon>
        <taxon>Colletotrichum</taxon>
        <taxon>Colletotrichum acutatum species complex</taxon>
    </lineage>
</organism>
<dbReference type="AlphaFoldDB" id="A0A135UKC6"/>
<comment type="caution">
    <text evidence="2">The sequence shown here is derived from an EMBL/GenBank/DDBJ whole genome shotgun (WGS) entry which is preliminary data.</text>
</comment>
<sequence length="497" mass="56750">MSRSREDCDRYKPTSRLTLTEYQPAAPHGTTKYDWNPPPGPELRDFDPDLEVPEHEQVQLEIVEIISGGTNSRAQVLKCKIIKSRAWKNYHDHAPIPSQESIVVAKVFDHKLWPSDYGAPIKNIELNDGALCRESCAYKHLFRREMTGYPHTIAQYYGTWAVKFVVRNVEGETCYRTVGLILMEYIDGFSIEDLCDRDEYDVLVPDDKQPIIFYQSDGDHQVTLDINHDVRMEVLRQFLGDSVKHMHVGLMCGVIEPENILITMRHGTEDLERPRVVELGLSLAQLWSKTRSGKRPGHSVHCHELTPFPPHPMERFSTIALTSLVGWFPQEWADEGMKSQAGARSDNQFKAWLIDTFGPLEGNPRYSSFKTMRRLIEKKKNIMAALEKGPVLVQERDCPRVLRKGADFIPTARLQYMTVMGAREEAWASSDSPDEFEDEDICNKGGSVGEEFGLQMDLDHQPVLGELDETAAKQLKPNNENSKVKKRKNNKRKGKRG</sequence>
<gene>
    <name evidence="2" type="ORF">CNYM01_12178</name>
</gene>
<name>A0A135UKC6_9PEZI</name>
<dbReference type="EMBL" id="JEMN01000469">
    <property type="protein sequence ID" value="KXH60852.1"/>
    <property type="molecule type" value="Genomic_DNA"/>
</dbReference>
<feature type="compositionally biased region" description="Basic residues" evidence="1">
    <location>
        <begin position="484"/>
        <end position="497"/>
    </location>
</feature>
<protein>
    <recommendedName>
        <fullName evidence="4">Protein kinase domain-containing protein</fullName>
    </recommendedName>
</protein>
<accession>A0A135UKC6</accession>
<evidence type="ECO:0008006" key="4">
    <source>
        <dbReference type="Google" id="ProtNLM"/>
    </source>
</evidence>
<dbReference type="OrthoDB" id="4267316at2759"/>
<evidence type="ECO:0000313" key="3">
    <source>
        <dbReference type="Proteomes" id="UP000070054"/>
    </source>
</evidence>
<feature type="region of interest" description="Disordered" evidence="1">
    <location>
        <begin position="472"/>
        <end position="497"/>
    </location>
</feature>
<feature type="region of interest" description="Disordered" evidence="1">
    <location>
        <begin position="1"/>
        <end position="40"/>
    </location>
</feature>
<dbReference type="Proteomes" id="UP000070054">
    <property type="component" value="Unassembled WGS sequence"/>
</dbReference>